<gene>
    <name evidence="2" type="ORF">AAFP32_13090</name>
</gene>
<dbReference type="EMBL" id="CP158281">
    <property type="protein sequence ID" value="XBV88487.1"/>
    <property type="molecule type" value="Genomic_DNA"/>
</dbReference>
<dbReference type="KEGG" id="bkr:AAFP32_13090"/>
<feature type="compositionally biased region" description="Low complexity" evidence="1">
    <location>
        <begin position="56"/>
        <end position="66"/>
    </location>
</feature>
<name>A0AAU7UI62_9MICO</name>
<protein>
    <submittedName>
        <fullName evidence="2">Uncharacterized protein</fullName>
    </submittedName>
</protein>
<feature type="compositionally biased region" description="Basic and acidic residues" evidence="1">
    <location>
        <begin position="67"/>
        <end position="81"/>
    </location>
</feature>
<dbReference type="RefSeq" id="WP_350269500.1">
    <property type="nucleotide sequence ID" value="NZ_CP158281.1"/>
</dbReference>
<sequence>MALHTFTTIEQLDCVELGNEKRNLPNGVIGQEHGAEEELERIAAKHRVSIEKDPKAAWAAADASSPDSERDFRGGDRKQEQDTALEPPD</sequence>
<accession>A0AAU7UI62</accession>
<organism evidence="2">
    <name type="scientific">Brevibacterium koreense</name>
    <dbReference type="NCBI Taxonomy" id="3140787"/>
    <lineage>
        <taxon>Bacteria</taxon>
        <taxon>Bacillati</taxon>
        <taxon>Actinomycetota</taxon>
        <taxon>Actinomycetes</taxon>
        <taxon>Micrococcales</taxon>
        <taxon>Brevibacteriaceae</taxon>
        <taxon>Brevibacterium</taxon>
    </lineage>
</organism>
<feature type="region of interest" description="Disordered" evidence="1">
    <location>
        <begin position="50"/>
        <end position="89"/>
    </location>
</feature>
<reference evidence="2" key="1">
    <citation type="submission" date="2024-06" db="EMBL/GenBank/DDBJ databases">
        <title>Brevibacterium koreense sp. nov., isolated from jogae-jeotgal, a Korean fermented seafood.</title>
        <authorList>
            <person name="Whon T.W."/>
            <person name="Nam S."/>
            <person name="Kim Y."/>
        </authorList>
    </citation>
    <scope>NUCLEOTIDE SEQUENCE</scope>
    <source>
        <strain evidence="2">CBA3109</strain>
    </source>
</reference>
<evidence type="ECO:0000313" key="2">
    <source>
        <dbReference type="EMBL" id="XBV88487.1"/>
    </source>
</evidence>
<dbReference type="AlphaFoldDB" id="A0AAU7UI62"/>
<evidence type="ECO:0000256" key="1">
    <source>
        <dbReference type="SAM" id="MobiDB-lite"/>
    </source>
</evidence>
<proteinExistence type="predicted"/>